<dbReference type="SUPFAM" id="SSF69118">
    <property type="entry name" value="AhpD-like"/>
    <property type="match status" value="1"/>
</dbReference>
<dbReference type="AlphaFoldDB" id="A0AAU7DFC1"/>
<name>A0AAU7DFC1_9BACT</name>
<dbReference type="RefSeq" id="WP_348261307.1">
    <property type="nucleotide sequence ID" value="NZ_CP121196.1"/>
</dbReference>
<sequence length="76" mass="8567">MSRISKLDCSEVTPDLAALFDKVFAQRGNVPNMFRVMAHRPEIFATMQAHFGAVLNTGTVSTKLKEFSFSYQHESK</sequence>
<proteinExistence type="predicted"/>
<dbReference type="InterPro" id="IPR029032">
    <property type="entry name" value="AhpD-like"/>
</dbReference>
<dbReference type="EMBL" id="CP121196">
    <property type="protein sequence ID" value="XBH16076.1"/>
    <property type="molecule type" value="Genomic_DNA"/>
</dbReference>
<dbReference type="Gene3D" id="1.20.1290.10">
    <property type="entry name" value="AhpD-like"/>
    <property type="match status" value="1"/>
</dbReference>
<gene>
    <name evidence="1" type="ORF">P8935_16050</name>
</gene>
<organism evidence="1">
    <name type="scientific">Telmatobacter sp. DSM 110680</name>
    <dbReference type="NCBI Taxonomy" id="3036704"/>
    <lineage>
        <taxon>Bacteria</taxon>
        <taxon>Pseudomonadati</taxon>
        <taxon>Acidobacteriota</taxon>
        <taxon>Terriglobia</taxon>
        <taxon>Terriglobales</taxon>
        <taxon>Acidobacteriaceae</taxon>
        <taxon>Telmatobacter</taxon>
    </lineage>
</organism>
<accession>A0AAU7DFC1</accession>
<protein>
    <submittedName>
        <fullName evidence="1">Uncharacterized protein</fullName>
    </submittedName>
</protein>
<reference evidence="1" key="1">
    <citation type="submission" date="2023-03" db="EMBL/GenBank/DDBJ databases">
        <title>Edaphobacter sp.</title>
        <authorList>
            <person name="Huber K.J."/>
            <person name="Papendorf J."/>
            <person name="Pilke C."/>
            <person name="Bunk B."/>
            <person name="Sproeer C."/>
            <person name="Pester M."/>
        </authorList>
    </citation>
    <scope>NUCLEOTIDE SEQUENCE</scope>
    <source>
        <strain evidence="1">DSM 110680</strain>
    </source>
</reference>
<evidence type="ECO:0000313" key="1">
    <source>
        <dbReference type="EMBL" id="XBH16076.1"/>
    </source>
</evidence>